<name>A0A6G0U7X8_APHGL</name>
<keyword evidence="1" id="KW-1133">Transmembrane helix</keyword>
<feature type="transmembrane region" description="Helical" evidence="1">
    <location>
        <begin position="399"/>
        <end position="420"/>
    </location>
</feature>
<proteinExistence type="predicted"/>
<dbReference type="Proteomes" id="UP000475862">
    <property type="component" value="Unassembled WGS sequence"/>
</dbReference>
<reference evidence="3 4" key="1">
    <citation type="submission" date="2019-08" db="EMBL/GenBank/DDBJ databases">
        <title>The genome of the soybean aphid Biotype 1, its phylome, world population structure and adaptation to the North American continent.</title>
        <authorList>
            <person name="Giordano R."/>
            <person name="Donthu R.K."/>
            <person name="Hernandez A.G."/>
            <person name="Wright C.L."/>
            <person name="Zimin A.V."/>
        </authorList>
    </citation>
    <scope>NUCLEOTIDE SEQUENCE [LARGE SCALE GENOMIC DNA]</scope>
    <source>
        <tissue evidence="3">Whole aphids</tissue>
    </source>
</reference>
<feature type="signal peptide" evidence="2">
    <location>
        <begin position="1"/>
        <end position="19"/>
    </location>
</feature>
<gene>
    <name evidence="3" type="ORF">AGLY_000771</name>
</gene>
<organism evidence="3 4">
    <name type="scientific">Aphis glycines</name>
    <name type="common">Soybean aphid</name>
    <dbReference type="NCBI Taxonomy" id="307491"/>
    <lineage>
        <taxon>Eukaryota</taxon>
        <taxon>Metazoa</taxon>
        <taxon>Ecdysozoa</taxon>
        <taxon>Arthropoda</taxon>
        <taxon>Hexapoda</taxon>
        <taxon>Insecta</taxon>
        <taxon>Pterygota</taxon>
        <taxon>Neoptera</taxon>
        <taxon>Paraneoptera</taxon>
        <taxon>Hemiptera</taxon>
        <taxon>Sternorrhyncha</taxon>
        <taxon>Aphidomorpha</taxon>
        <taxon>Aphidoidea</taxon>
        <taxon>Aphididae</taxon>
        <taxon>Aphidini</taxon>
        <taxon>Aphis</taxon>
        <taxon>Aphis</taxon>
    </lineage>
</organism>
<comment type="caution">
    <text evidence="3">The sequence shown here is derived from an EMBL/GenBank/DDBJ whole genome shotgun (WGS) entry which is preliminary data.</text>
</comment>
<evidence type="ECO:0000256" key="2">
    <source>
        <dbReference type="SAM" id="SignalP"/>
    </source>
</evidence>
<keyword evidence="1" id="KW-0812">Transmembrane</keyword>
<keyword evidence="4" id="KW-1185">Reference proteome</keyword>
<dbReference type="AlphaFoldDB" id="A0A6G0U7X8"/>
<protein>
    <submittedName>
        <fullName evidence="3">Uncharacterized protein</fullName>
    </submittedName>
</protein>
<evidence type="ECO:0000256" key="1">
    <source>
        <dbReference type="SAM" id="Phobius"/>
    </source>
</evidence>
<feature type="transmembrane region" description="Helical" evidence="1">
    <location>
        <begin position="286"/>
        <end position="307"/>
    </location>
</feature>
<feature type="transmembrane region" description="Helical" evidence="1">
    <location>
        <begin position="366"/>
        <end position="387"/>
    </location>
</feature>
<keyword evidence="2" id="KW-0732">Signal</keyword>
<evidence type="ECO:0000313" key="3">
    <source>
        <dbReference type="EMBL" id="KAE9545228.1"/>
    </source>
</evidence>
<dbReference type="EMBL" id="VYZN01000001">
    <property type="protein sequence ID" value="KAE9545228.1"/>
    <property type="molecule type" value="Genomic_DNA"/>
</dbReference>
<evidence type="ECO:0000313" key="4">
    <source>
        <dbReference type="Proteomes" id="UP000475862"/>
    </source>
</evidence>
<accession>A0A6G0U7X8</accession>
<keyword evidence="1" id="KW-0472">Membrane</keyword>
<feature type="chain" id="PRO_5026138227" evidence="2">
    <location>
        <begin position="20"/>
        <end position="436"/>
    </location>
</feature>
<sequence>MKFALVIGSFFSFYGIGKACDLLLIEFTTNTIVNIYLTEVSFIPIKNGWSRELGKWKFFFNVRFDDVQLQMIIQEYQTIFLYLGLVDHDGPGILMSGGNRIHGYSISTLLLLQTAYVNYDDIPSMEAVIYHTKFCIKAITFPELLPNQNKFKQIVPFMLKRSWNFNKSVYFTFGHDVGSNFWTVEMENYCNFVSYNTIIFVFKDIYINIIIKSSSNAPIVCMQIYYVDCDVQHIYSLTNCEIRKGTHFQENTGNFLLRKLLMFTKFSHKPQDYGPIVDKGIFYGNLPIFILQLVIGCVFVFCFFGIYGNNDIYQPSNLYGTTTTTINNNNGNIPKPCYAIRSYDNNWYNYLYLYLLRNLKQFEYSIVEITVVLNLSICLLYKLTILIKLKYTNLLDTYIYTSVIVISLDDDYFTIITYYLKRHYILNDNNYGTNVN</sequence>